<comment type="similarity">
    <text evidence="1 2">Belongs to the ArsC family.</text>
</comment>
<dbReference type="Pfam" id="PF03960">
    <property type="entry name" value="ArsC"/>
    <property type="match status" value="1"/>
</dbReference>
<accession>A0A318UTA5</accession>
<evidence type="ECO:0000256" key="2">
    <source>
        <dbReference type="PROSITE-ProRule" id="PRU01282"/>
    </source>
</evidence>
<dbReference type="InterPro" id="IPR036249">
    <property type="entry name" value="Thioredoxin-like_sf"/>
</dbReference>
<dbReference type="PANTHER" id="PTHR30041:SF8">
    <property type="entry name" value="PROTEIN YFFB"/>
    <property type="match status" value="1"/>
</dbReference>
<comment type="caution">
    <text evidence="3">The sequence shown here is derived from an EMBL/GenBank/DDBJ whole genome shotgun (WGS) entry which is preliminary data.</text>
</comment>
<organism evidence="3 4">
    <name type="scientific">Marinomonas alcarazii</name>
    <dbReference type="NCBI Taxonomy" id="491949"/>
    <lineage>
        <taxon>Bacteria</taxon>
        <taxon>Pseudomonadati</taxon>
        <taxon>Pseudomonadota</taxon>
        <taxon>Gammaproteobacteria</taxon>
        <taxon>Oceanospirillales</taxon>
        <taxon>Oceanospirillaceae</taxon>
        <taxon>Marinomonas</taxon>
    </lineage>
</organism>
<protein>
    <submittedName>
        <fullName evidence="3">Arsenate reductase</fullName>
    </submittedName>
</protein>
<dbReference type="PANTHER" id="PTHR30041">
    <property type="entry name" value="ARSENATE REDUCTASE"/>
    <property type="match status" value="1"/>
</dbReference>
<reference evidence="3 4" key="1">
    <citation type="submission" date="2018-06" db="EMBL/GenBank/DDBJ databases">
        <title>Genomic Encyclopedia of Type Strains, Phase III (KMG-III): the genomes of soil and plant-associated and newly described type strains.</title>
        <authorList>
            <person name="Whitman W."/>
        </authorList>
    </citation>
    <scope>NUCLEOTIDE SEQUENCE [LARGE SCALE GENOMIC DNA]</scope>
    <source>
        <strain evidence="3 4">CECT 7730</strain>
    </source>
</reference>
<dbReference type="Proteomes" id="UP000247551">
    <property type="component" value="Unassembled WGS sequence"/>
</dbReference>
<evidence type="ECO:0000313" key="4">
    <source>
        <dbReference type="Proteomes" id="UP000247551"/>
    </source>
</evidence>
<name>A0A318UTA5_9GAMM</name>
<dbReference type="Gene3D" id="3.40.30.10">
    <property type="entry name" value="Glutaredoxin"/>
    <property type="match status" value="1"/>
</dbReference>
<evidence type="ECO:0000256" key="1">
    <source>
        <dbReference type="ARBA" id="ARBA00007198"/>
    </source>
</evidence>
<gene>
    <name evidence="3" type="ORF">DFP75_11146</name>
</gene>
<dbReference type="NCBIfam" id="TIGR01617">
    <property type="entry name" value="arsC_related"/>
    <property type="match status" value="1"/>
</dbReference>
<dbReference type="InterPro" id="IPR006504">
    <property type="entry name" value="Tscrpt_reg_Spx/MgsR"/>
</dbReference>
<dbReference type="CDD" id="cd03035">
    <property type="entry name" value="ArsC_Yffb"/>
    <property type="match status" value="1"/>
</dbReference>
<proteinExistence type="inferred from homology"/>
<keyword evidence="4" id="KW-1185">Reference proteome</keyword>
<dbReference type="SUPFAM" id="SSF52833">
    <property type="entry name" value="Thioredoxin-like"/>
    <property type="match status" value="1"/>
</dbReference>
<dbReference type="RefSeq" id="WP_110577178.1">
    <property type="nucleotide sequence ID" value="NZ_QKLW01000011.1"/>
</dbReference>
<dbReference type="InterPro" id="IPR006660">
    <property type="entry name" value="Arsenate_reductase-like"/>
</dbReference>
<dbReference type="EMBL" id="QKLW01000011">
    <property type="protein sequence ID" value="PYF78627.1"/>
    <property type="molecule type" value="Genomic_DNA"/>
</dbReference>
<dbReference type="AlphaFoldDB" id="A0A318UTA5"/>
<dbReference type="NCBIfam" id="NF008107">
    <property type="entry name" value="PRK10853.1"/>
    <property type="match status" value="1"/>
</dbReference>
<sequence length="115" mass="13413">MITIFGIKNCDTMKKAFRWLDDNNLEYHFHDYKKAGVDETLAKTWVEALGWENVINKRGTTWRKLDDEVKNTIDSEKAVNIMLAQPSIIKRPLLMLDNSEFLLGFSSEEYAEKLL</sequence>
<evidence type="ECO:0000313" key="3">
    <source>
        <dbReference type="EMBL" id="PYF78627.1"/>
    </source>
</evidence>
<dbReference type="PROSITE" id="PS51353">
    <property type="entry name" value="ARSC"/>
    <property type="match status" value="1"/>
</dbReference>